<gene>
    <name evidence="1" type="ORF">PPOP_3933</name>
</gene>
<dbReference type="Proteomes" id="UP000029453">
    <property type="component" value="Unassembled WGS sequence"/>
</dbReference>
<feature type="non-terminal residue" evidence="1">
    <location>
        <position position="1"/>
    </location>
</feature>
<dbReference type="AlphaFoldDB" id="M9LDN4"/>
<sequence length="27" mass="3204">EKDVNYWVHKIKQQGYKVELQELGDVG</sequence>
<accession>M9LDN4</accession>
<proteinExistence type="predicted"/>
<evidence type="ECO:0000313" key="2">
    <source>
        <dbReference type="Proteomes" id="UP000029453"/>
    </source>
</evidence>
<dbReference type="EMBL" id="BALG01000573">
    <property type="protein sequence ID" value="GAC44527.1"/>
    <property type="molecule type" value="Genomic_DNA"/>
</dbReference>
<protein>
    <submittedName>
        <fullName evidence="1">Uncharacterized protein</fullName>
    </submittedName>
</protein>
<organism evidence="1 2">
    <name type="scientific">Paenibacillus popilliae ATCC 14706</name>
    <dbReference type="NCBI Taxonomy" id="1212764"/>
    <lineage>
        <taxon>Bacteria</taxon>
        <taxon>Bacillati</taxon>
        <taxon>Bacillota</taxon>
        <taxon>Bacilli</taxon>
        <taxon>Bacillales</taxon>
        <taxon>Paenibacillaceae</taxon>
        <taxon>Paenibacillus</taxon>
    </lineage>
</organism>
<name>M9LDN4_PAEPP</name>
<reference evidence="1 2" key="1">
    <citation type="submission" date="2012-10" db="EMBL/GenBank/DDBJ databases">
        <title>Draft Genome Sequence of Paenibacillus popilliae ATCC 14706T.</title>
        <authorList>
            <person name="Iiyama K."/>
            <person name="Mori K."/>
            <person name="Mon H."/>
            <person name="Chieda Y."/>
            <person name="Lee J.M."/>
            <person name="Kusakabe T."/>
            <person name="Tashiro K."/>
            <person name="Asano S."/>
            <person name="Yasunaga-Aoki C."/>
            <person name="Shimizu S."/>
        </authorList>
    </citation>
    <scope>NUCLEOTIDE SEQUENCE [LARGE SCALE GENOMIC DNA]</scope>
    <source>
        <strain evidence="1 2">ATCC 14706</strain>
    </source>
</reference>
<evidence type="ECO:0000313" key="1">
    <source>
        <dbReference type="EMBL" id="GAC44527.1"/>
    </source>
</evidence>
<comment type="caution">
    <text evidence="1">The sequence shown here is derived from an EMBL/GenBank/DDBJ whole genome shotgun (WGS) entry which is preliminary data.</text>
</comment>
<keyword evidence="2" id="KW-1185">Reference proteome</keyword>